<dbReference type="GO" id="GO:0035556">
    <property type="term" value="P:intracellular signal transduction"/>
    <property type="evidence" value="ECO:0007669"/>
    <property type="project" value="TreeGrafter"/>
</dbReference>
<feature type="binding site" evidence="3">
    <location>
        <position position="123"/>
    </location>
    <ligand>
        <name>ATP</name>
        <dbReference type="ChEBI" id="CHEBI:30616"/>
    </ligand>
</feature>
<dbReference type="PROSITE" id="PS00108">
    <property type="entry name" value="PROTEIN_KINASE_ST"/>
    <property type="match status" value="1"/>
</dbReference>
<name>A0A1R2C5S7_9CILI</name>
<dbReference type="Pfam" id="PF00069">
    <property type="entry name" value="Pkinase"/>
    <property type="match status" value="1"/>
</dbReference>
<dbReference type="CDD" id="cd14003">
    <property type="entry name" value="STKc_AMPK-like"/>
    <property type="match status" value="1"/>
</dbReference>
<dbReference type="FunFam" id="1.10.510.10:FF:000956">
    <property type="entry name" value="CAMK family protein kinase"/>
    <property type="match status" value="1"/>
</dbReference>
<keyword evidence="2 3" id="KW-0067">ATP-binding</keyword>
<feature type="domain" description="Protein kinase" evidence="5">
    <location>
        <begin position="94"/>
        <end position="348"/>
    </location>
</feature>
<dbReference type="InterPro" id="IPR000719">
    <property type="entry name" value="Prot_kinase_dom"/>
</dbReference>
<dbReference type="Gene3D" id="1.10.510.10">
    <property type="entry name" value="Transferase(Phosphotransferase) domain 1"/>
    <property type="match status" value="1"/>
</dbReference>
<evidence type="ECO:0000313" key="6">
    <source>
        <dbReference type="EMBL" id="OMJ84384.1"/>
    </source>
</evidence>
<dbReference type="SMART" id="SM00220">
    <property type="entry name" value="S_TKc"/>
    <property type="match status" value="1"/>
</dbReference>
<dbReference type="SUPFAM" id="SSF56112">
    <property type="entry name" value="Protein kinase-like (PK-like)"/>
    <property type="match status" value="1"/>
</dbReference>
<dbReference type="InterPro" id="IPR017441">
    <property type="entry name" value="Protein_kinase_ATP_BS"/>
</dbReference>
<evidence type="ECO:0000256" key="2">
    <source>
        <dbReference type="ARBA" id="ARBA00022840"/>
    </source>
</evidence>
<dbReference type="AlphaFoldDB" id="A0A1R2C5S7"/>
<keyword evidence="4" id="KW-0808">Transferase</keyword>
<dbReference type="PANTHER" id="PTHR24346">
    <property type="entry name" value="MAP/MICROTUBULE AFFINITY-REGULATING KINASE"/>
    <property type="match status" value="1"/>
</dbReference>
<gene>
    <name evidence="6" type="ORF">SteCoe_14541</name>
</gene>
<dbReference type="PROSITE" id="PS00107">
    <property type="entry name" value="PROTEIN_KINASE_ATP"/>
    <property type="match status" value="1"/>
</dbReference>
<organism evidence="6 7">
    <name type="scientific">Stentor coeruleus</name>
    <dbReference type="NCBI Taxonomy" id="5963"/>
    <lineage>
        <taxon>Eukaryota</taxon>
        <taxon>Sar</taxon>
        <taxon>Alveolata</taxon>
        <taxon>Ciliophora</taxon>
        <taxon>Postciliodesmatophora</taxon>
        <taxon>Heterotrichea</taxon>
        <taxon>Heterotrichida</taxon>
        <taxon>Stentoridae</taxon>
        <taxon>Stentor</taxon>
    </lineage>
</organism>
<sequence>MDSSIPVRKVLRTIKTPKALLENTPLSISTPKIPPAHSRPLTAISQVKKFFPLSFKDGSNKHLTVTPLQTQRALSSTPKITDIKPLIKNKIENYAIGKQLGQGAYATVCLATHKKTKEVVAIKIYDKFKLTDTRKKSGVKREIHIMKLLDHPNTIKLYEVLDTNKTVNLVMECISGISLHSYIKKQASKRLHEEEAKTIFKQIVQAVSYCHSKNIVHRDLKLENIMLDREKNVKLIDFGFSTINGIGQMSKVFCGTPSYMAPEIVKNVDYIGQLADIWALGILLFAILTGTFPFKGSSDRDLFKKIEMCKFVVPEFVDACAGNIIKRILHKAPIERPSCDEILQEAWLQG</sequence>
<evidence type="ECO:0000313" key="7">
    <source>
        <dbReference type="Proteomes" id="UP000187209"/>
    </source>
</evidence>
<keyword evidence="7" id="KW-1185">Reference proteome</keyword>
<keyword evidence="4" id="KW-0723">Serine/threonine-protein kinase</keyword>
<keyword evidence="4" id="KW-0418">Kinase</keyword>
<evidence type="ECO:0000259" key="5">
    <source>
        <dbReference type="PROSITE" id="PS50011"/>
    </source>
</evidence>
<dbReference type="InterPro" id="IPR011009">
    <property type="entry name" value="Kinase-like_dom_sf"/>
</dbReference>
<dbReference type="PANTHER" id="PTHR24346:SF30">
    <property type="entry name" value="MATERNAL EMBRYONIC LEUCINE ZIPPER KINASE"/>
    <property type="match status" value="1"/>
</dbReference>
<evidence type="ECO:0000256" key="4">
    <source>
        <dbReference type="RuleBase" id="RU000304"/>
    </source>
</evidence>
<comment type="caution">
    <text evidence="6">The sequence shown here is derived from an EMBL/GenBank/DDBJ whole genome shotgun (WGS) entry which is preliminary data.</text>
</comment>
<dbReference type="GO" id="GO:0005737">
    <property type="term" value="C:cytoplasm"/>
    <property type="evidence" value="ECO:0007669"/>
    <property type="project" value="TreeGrafter"/>
</dbReference>
<proteinExistence type="inferred from homology"/>
<evidence type="ECO:0000256" key="3">
    <source>
        <dbReference type="PROSITE-ProRule" id="PRU10141"/>
    </source>
</evidence>
<dbReference type="Proteomes" id="UP000187209">
    <property type="component" value="Unassembled WGS sequence"/>
</dbReference>
<dbReference type="PROSITE" id="PS50011">
    <property type="entry name" value="PROTEIN_KINASE_DOM"/>
    <property type="match status" value="1"/>
</dbReference>
<protein>
    <recommendedName>
        <fullName evidence="5">Protein kinase domain-containing protein</fullName>
    </recommendedName>
</protein>
<dbReference type="OrthoDB" id="449424at2759"/>
<comment type="similarity">
    <text evidence="4">Belongs to the protein kinase superfamily.</text>
</comment>
<accession>A0A1R2C5S7</accession>
<dbReference type="InterPro" id="IPR008271">
    <property type="entry name" value="Ser/Thr_kinase_AS"/>
</dbReference>
<dbReference type="GO" id="GO:0004674">
    <property type="term" value="F:protein serine/threonine kinase activity"/>
    <property type="evidence" value="ECO:0007669"/>
    <property type="project" value="UniProtKB-KW"/>
</dbReference>
<reference evidence="6 7" key="1">
    <citation type="submission" date="2016-11" db="EMBL/GenBank/DDBJ databases">
        <title>The macronuclear genome of Stentor coeruleus: a giant cell with tiny introns.</title>
        <authorList>
            <person name="Slabodnick M."/>
            <person name="Ruby J.G."/>
            <person name="Reiff S.B."/>
            <person name="Swart E.C."/>
            <person name="Gosai S."/>
            <person name="Prabakaran S."/>
            <person name="Witkowska E."/>
            <person name="Larue G.E."/>
            <person name="Fisher S."/>
            <person name="Freeman R.M."/>
            <person name="Gunawardena J."/>
            <person name="Chu W."/>
            <person name="Stover N.A."/>
            <person name="Gregory B.D."/>
            <person name="Nowacki M."/>
            <person name="Derisi J."/>
            <person name="Roy S.W."/>
            <person name="Marshall W.F."/>
            <person name="Sood P."/>
        </authorList>
    </citation>
    <scope>NUCLEOTIDE SEQUENCE [LARGE SCALE GENOMIC DNA]</scope>
    <source>
        <strain evidence="6">WM001</strain>
    </source>
</reference>
<keyword evidence="1 3" id="KW-0547">Nucleotide-binding</keyword>
<dbReference type="FunFam" id="3.30.200.20:FF:000042">
    <property type="entry name" value="Aurora kinase A"/>
    <property type="match status" value="1"/>
</dbReference>
<dbReference type="GO" id="GO:0005524">
    <property type="term" value="F:ATP binding"/>
    <property type="evidence" value="ECO:0007669"/>
    <property type="project" value="UniProtKB-UniRule"/>
</dbReference>
<dbReference type="EMBL" id="MPUH01000271">
    <property type="protein sequence ID" value="OMJ84384.1"/>
    <property type="molecule type" value="Genomic_DNA"/>
</dbReference>
<evidence type="ECO:0000256" key="1">
    <source>
        <dbReference type="ARBA" id="ARBA00022741"/>
    </source>
</evidence>